<evidence type="ECO:0000313" key="2">
    <source>
        <dbReference type="Proteomes" id="UP000517916"/>
    </source>
</evidence>
<evidence type="ECO:0000313" key="1">
    <source>
        <dbReference type="EMBL" id="MBA8926890.1"/>
    </source>
</evidence>
<protein>
    <submittedName>
        <fullName evidence="1">Uncharacterized protein</fullName>
    </submittedName>
</protein>
<keyword evidence="2" id="KW-1185">Reference proteome</keyword>
<proteinExistence type="predicted"/>
<dbReference type="EMBL" id="JACJID010000003">
    <property type="protein sequence ID" value="MBA8926890.1"/>
    <property type="molecule type" value="Genomic_DNA"/>
</dbReference>
<gene>
    <name evidence="1" type="ORF">BC739_004096</name>
</gene>
<sequence length="198" mass="21861">MTTVITQRDEAAVATGNGYRYDRTVEIAGRIVRARIERQHDHSYSLAVVDMINDAKSWTRIVEDLACPWWNTTPTPGTHLDAAALLGPVADQLLRRAAAILAPAPTLPALSDHVVDAVSALLAITYRYDGEHRITPDDMAWATTHGGRLHIIEHADGSVTFTKAHRDECPFITSSGTQDCDDECDVEDPTYAQWRLGR</sequence>
<reference evidence="1 2" key="1">
    <citation type="submission" date="2020-08" db="EMBL/GenBank/DDBJ databases">
        <title>Genomic Encyclopedia of Archaeal and Bacterial Type Strains, Phase II (KMG-II): from individual species to whole genera.</title>
        <authorList>
            <person name="Goeker M."/>
        </authorList>
    </citation>
    <scope>NUCLEOTIDE SEQUENCE [LARGE SCALE GENOMIC DNA]</scope>
    <source>
        <strain evidence="1 2">DSM 43850</strain>
    </source>
</reference>
<organism evidence="1 2">
    <name type="scientific">Kutzneria viridogrisea</name>
    <dbReference type="NCBI Taxonomy" id="47990"/>
    <lineage>
        <taxon>Bacteria</taxon>
        <taxon>Bacillati</taxon>
        <taxon>Actinomycetota</taxon>
        <taxon>Actinomycetes</taxon>
        <taxon>Pseudonocardiales</taxon>
        <taxon>Pseudonocardiaceae</taxon>
        <taxon>Kutzneria</taxon>
    </lineage>
</organism>
<name>A0ABR6BJ38_9PSEU</name>
<dbReference type="Proteomes" id="UP000517916">
    <property type="component" value="Unassembled WGS sequence"/>
</dbReference>
<dbReference type="RefSeq" id="WP_182838086.1">
    <property type="nucleotide sequence ID" value="NZ_BAAABQ010000020.1"/>
</dbReference>
<accession>A0ABR6BJ38</accession>
<comment type="caution">
    <text evidence="1">The sequence shown here is derived from an EMBL/GenBank/DDBJ whole genome shotgun (WGS) entry which is preliminary data.</text>
</comment>